<evidence type="ECO:0000313" key="2">
    <source>
        <dbReference type="Proteomes" id="UP000192907"/>
    </source>
</evidence>
<proteinExistence type="predicted"/>
<accession>A0A1Y6BNJ4</accession>
<reference evidence="2" key="1">
    <citation type="submission" date="2017-04" db="EMBL/GenBank/DDBJ databases">
        <authorList>
            <person name="Varghese N."/>
            <person name="Submissions S."/>
        </authorList>
    </citation>
    <scope>NUCLEOTIDE SEQUENCE [LARGE SCALE GENOMIC DNA]</scope>
    <source>
        <strain evidence="2">RKEM611</strain>
    </source>
</reference>
<evidence type="ECO:0000313" key="1">
    <source>
        <dbReference type="EMBL" id="SMF12019.1"/>
    </source>
</evidence>
<dbReference type="RefSeq" id="WP_132317445.1">
    <property type="nucleotide sequence ID" value="NZ_FWZT01000005.1"/>
</dbReference>
<gene>
    <name evidence="1" type="ORF">SAMN06296036_105127</name>
</gene>
<keyword evidence="2" id="KW-1185">Reference proteome</keyword>
<organism evidence="1 2">
    <name type="scientific">Pseudobacteriovorax antillogorgiicola</name>
    <dbReference type="NCBI Taxonomy" id="1513793"/>
    <lineage>
        <taxon>Bacteria</taxon>
        <taxon>Pseudomonadati</taxon>
        <taxon>Bdellovibrionota</taxon>
        <taxon>Oligoflexia</taxon>
        <taxon>Oligoflexales</taxon>
        <taxon>Pseudobacteriovoracaceae</taxon>
        <taxon>Pseudobacteriovorax</taxon>
    </lineage>
</organism>
<name>A0A1Y6BNJ4_9BACT</name>
<protein>
    <submittedName>
        <fullName evidence="1">Uncharacterized protein</fullName>
    </submittedName>
</protein>
<dbReference type="EMBL" id="FWZT01000005">
    <property type="protein sequence ID" value="SMF12019.1"/>
    <property type="molecule type" value="Genomic_DNA"/>
</dbReference>
<dbReference type="Proteomes" id="UP000192907">
    <property type="component" value="Unassembled WGS sequence"/>
</dbReference>
<sequence length="83" mass="9385">MGEQIYLVLILSAWVFHDFMTWGPLAKVNLSWFLGELTKSPNQDLNLPASIHTSSTWAIDEREGVNQISGREQHSLSPWDMAA</sequence>
<dbReference type="AlphaFoldDB" id="A0A1Y6BNJ4"/>
<dbReference type="STRING" id="1513793.SAMN06296036_105127"/>